<evidence type="ECO:0000313" key="2">
    <source>
        <dbReference type="Proteomes" id="UP001589828"/>
    </source>
</evidence>
<name>A0ABV6LFW1_9SPHI</name>
<evidence type="ECO:0000313" key="1">
    <source>
        <dbReference type="EMBL" id="MFC0518368.1"/>
    </source>
</evidence>
<reference evidence="1 2" key="1">
    <citation type="submission" date="2024-09" db="EMBL/GenBank/DDBJ databases">
        <authorList>
            <person name="Sun Q."/>
            <person name="Mori K."/>
        </authorList>
    </citation>
    <scope>NUCLEOTIDE SEQUENCE [LARGE SCALE GENOMIC DNA]</scope>
    <source>
        <strain evidence="1 2">NCAIM B.02415</strain>
    </source>
</reference>
<gene>
    <name evidence="1" type="ORF">ACFFGT_29410</name>
</gene>
<dbReference type="EMBL" id="JBHLTS010000078">
    <property type="protein sequence ID" value="MFC0518368.1"/>
    <property type="molecule type" value="Genomic_DNA"/>
</dbReference>
<keyword evidence="2" id="KW-1185">Reference proteome</keyword>
<protein>
    <submittedName>
        <fullName evidence="1">Uncharacterized protein</fullName>
    </submittedName>
</protein>
<proteinExistence type="predicted"/>
<dbReference type="Proteomes" id="UP001589828">
    <property type="component" value="Unassembled WGS sequence"/>
</dbReference>
<organism evidence="1 2">
    <name type="scientific">Mucilaginibacter angelicae</name>
    <dbReference type="NCBI Taxonomy" id="869718"/>
    <lineage>
        <taxon>Bacteria</taxon>
        <taxon>Pseudomonadati</taxon>
        <taxon>Bacteroidota</taxon>
        <taxon>Sphingobacteriia</taxon>
        <taxon>Sphingobacteriales</taxon>
        <taxon>Sphingobacteriaceae</taxon>
        <taxon>Mucilaginibacter</taxon>
    </lineage>
</organism>
<sequence length="84" mass="9880">MVNVGSVWVLRNRYTGVEKRIIDAKLFCCDTMGHIIVEQNDLLNSIRLYFMSANLQLLNEKSKRRKVHAQGQYIVHEVYCLYMT</sequence>
<comment type="caution">
    <text evidence="1">The sequence shown here is derived from an EMBL/GenBank/DDBJ whole genome shotgun (WGS) entry which is preliminary data.</text>
</comment>
<accession>A0ABV6LFW1</accession>